<dbReference type="Proteomes" id="UP001589627">
    <property type="component" value="Unassembled WGS sequence"/>
</dbReference>
<dbReference type="EMBL" id="JBHLZP010000572">
    <property type="protein sequence ID" value="MFB9838766.1"/>
    <property type="molecule type" value="Genomic_DNA"/>
</dbReference>
<keyword evidence="2" id="KW-1185">Reference proteome</keyword>
<comment type="caution">
    <text evidence="1">The sequence shown here is derived from an EMBL/GenBank/DDBJ whole genome shotgun (WGS) entry which is preliminary data.</text>
</comment>
<accession>A0ABV5YUK7</accession>
<evidence type="ECO:0000313" key="1">
    <source>
        <dbReference type="EMBL" id="MFB9838766.1"/>
    </source>
</evidence>
<name>A0ABV5YUK7_9ACTN</name>
<evidence type="ECO:0000313" key="2">
    <source>
        <dbReference type="Proteomes" id="UP001589627"/>
    </source>
</evidence>
<protein>
    <submittedName>
        <fullName evidence="1">Uncharacterized protein</fullName>
    </submittedName>
</protein>
<sequence>MSAGLALRLLGGHLIVAGPLSLGLAVFSLIDAAPPACWAPCSPIEDSARPPWALPVG</sequence>
<gene>
    <name evidence="1" type="ORF">ACFFNX_42130</name>
</gene>
<organism evidence="1 2">
    <name type="scientific">Actinoallomurus acaciae</name>
    <dbReference type="NCBI Taxonomy" id="502577"/>
    <lineage>
        <taxon>Bacteria</taxon>
        <taxon>Bacillati</taxon>
        <taxon>Actinomycetota</taxon>
        <taxon>Actinomycetes</taxon>
        <taxon>Streptosporangiales</taxon>
        <taxon>Thermomonosporaceae</taxon>
        <taxon>Actinoallomurus</taxon>
    </lineage>
</organism>
<dbReference type="RefSeq" id="WP_378211857.1">
    <property type="nucleotide sequence ID" value="NZ_JBHLZP010000572.1"/>
</dbReference>
<proteinExistence type="predicted"/>
<reference evidence="1 2" key="1">
    <citation type="submission" date="2024-09" db="EMBL/GenBank/DDBJ databases">
        <authorList>
            <person name="Sun Q."/>
            <person name="Mori K."/>
        </authorList>
    </citation>
    <scope>NUCLEOTIDE SEQUENCE [LARGE SCALE GENOMIC DNA]</scope>
    <source>
        <strain evidence="1 2">TBRC 0563</strain>
    </source>
</reference>